<evidence type="ECO:0000256" key="10">
    <source>
        <dbReference type="ARBA" id="ARBA00048685"/>
    </source>
</evidence>
<dbReference type="Pfam" id="PF00107">
    <property type="entry name" value="ADH_zinc_N"/>
    <property type="match status" value="1"/>
</dbReference>
<protein>
    <recommendedName>
        <fullName evidence="9">2-deoxy-scyllo-inosamine dehydrogenase</fullName>
        <ecNumber evidence="8">1.1.1.329</ecNumber>
    </recommendedName>
</protein>
<dbReference type="Proteomes" id="UP000657574">
    <property type="component" value="Unassembled WGS sequence"/>
</dbReference>
<evidence type="ECO:0000313" key="16">
    <source>
        <dbReference type="Proteomes" id="UP000657574"/>
    </source>
</evidence>
<name>A0A917KDD6_9ACTN</name>
<evidence type="ECO:0000256" key="3">
    <source>
        <dbReference type="ARBA" id="ARBA00022833"/>
    </source>
</evidence>
<evidence type="ECO:0000256" key="2">
    <source>
        <dbReference type="ARBA" id="ARBA00022723"/>
    </source>
</evidence>
<dbReference type="GO" id="GO:0008270">
    <property type="term" value="F:zinc ion binding"/>
    <property type="evidence" value="ECO:0007669"/>
    <property type="project" value="InterPro"/>
</dbReference>
<comment type="similarity">
    <text evidence="7">Belongs to the zinc-containing alcohol dehydrogenase family. DOIA dehydrogenase subfamily.</text>
</comment>
<dbReference type="InterPro" id="IPR013149">
    <property type="entry name" value="ADH-like_C"/>
</dbReference>
<evidence type="ECO:0000256" key="6">
    <source>
        <dbReference type="ARBA" id="ARBA00037908"/>
    </source>
</evidence>
<dbReference type="InterPro" id="IPR011032">
    <property type="entry name" value="GroES-like_sf"/>
</dbReference>
<keyword evidence="2 12" id="KW-0479">Metal-binding</keyword>
<dbReference type="InterPro" id="IPR050129">
    <property type="entry name" value="Zn_alcohol_dh"/>
</dbReference>
<evidence type="ECO:0000256" key="9">
    <source>
        <dbReference type="ARBA" id="ARBA00039387"/>
    </source>
</evidence>
<comment type="function">
    <text evidence="5">Catalyzes the oxidation of 2-deoxy-scyllo-inosamine (DOIA) with NAD(+) or NADP(+), forming 3-amino-2,3-dideoxy-scyllo-inosose (amino-DOI).</text>
</comment>
<evidence type="ECO:0000256" key="7">
    <source>
        <dbReference type="ARBA" id="ARBA00038004"/>
    </source>
</evidence>
<evidence type="ECO:0000256" key="11">
    <source>
        <dbReference type="ARBA" id="ARBA00049085"/>
    </source>
</evidence>
<dbReference type="RefSeq" id="WP_189310384.1">
    <property type="nucleotide sequence ID" value="NZ_BMQA01000004.1"/>
</dbReference>
<sequence>MRAVRLHDYQKPPAVEEVPEPTLSSPLDVIVKIGGAGVCRTDLHIIEGQWAEAMGPQLPYTLGHENAGWVQEVGEAVTNVKVGDTVILHPQPSCGLCLACRAGRDMQCSDAVFPGVSNHDGGMAEYLRTTARGCVKLSPDTNPADVAALADAGITAYHAVRQAVPLLPPGAVAVVQGAGGLGHVGIQAVAALTAAKIVVVDRNPEALKLAEKLGADATVLADGDQVEAVKELTGGRGGDVVFDFVAEHGAENDAWAMTAPAGSQYVIGYGGELRIPTLDLVAGGKRVVGNIVGTYNDLVELMALVDSGRVTLHTKKYPLDAATEALDDLAHDRVRGRAILVP</sequence>
<keyword evidence="16" id="KW-1185">Reference proteome</keyword>
<evidence type="ECO:0000256" key="13">
    <source>
        <dbReference type="SAM" id="MobiDB-lite"/>
    </source>
</evidence>
<reference evidence="15" key="1">
    <citation type="journal article" date="2014" name="Int. J. Syst. Evol. Microbiol.">
        <title>Complete genome sequence of Corynebacterium casei LMG S-19264T (=DSM 44701T), isolated from a smear-ripened cheese.</title>
        <authorList>
            <consortium name="US DOE Joint Genome Institute (JGI-PGF)"/>
            <person name="Walter F."/>
            <person name="Albersmeier A."/>
            <person name="Kalinowski J."/>
            <person name="Ruckert C."/>
        </authorList>
    </citation>
    <scope>NUCLEOTIDE SEQUENCE</scope>
    <source>
        <strain evidence="15">JCM 3086</strain>
    </source>
</reference>
<dbReference type="AlphaFoldDB" id="A0A917KDD6"/>
<dbReference type="InterPro" id="IPR002328">
    <property type="entry name" value="ADH_Zn_CS"/>
</dbReference>
<dbReference type="SMART" id="SM00829">
    <property type="entry name" value="PKS_ER"/>
    <property type="match status" value="1"/>
</dbReference>
<feature type="domain" description="Enoyl reductase (ER)" evidence="14">
    <location>
        <begin position="10"/>
        <end position="340"/>
    </location>
</feature>
<evidence type="ECO:0000313" key="15">
    <source>
        <dbReference type="EMBL" id="GGJ06407.1"/>
    </source>
</evidence>
<dbReference type="InterPro" id="IPR036291">
    <property type="entry name" value="NAD(P)-bd_dom_sf"/>
</dbReference>
<dbReference type="PANTHER" id="PTHR43401:SF5">
    <property type="entry name" value="ALCOHOL DEHYDROGENASE-RELATED"/>
    <property type="match status" value="1"/>
</dbReference>
<comment type="cofactor">
    <cofactor evidence="1 12">
        <name>Zn(2+)</name>
        <dbReference type="ChEBI" id="CHEBI:29105"/>
    </cofactor>
</comment>
<dbReference type="PROSITE" id="PS00059">
    <property type="entry name" value="ADH_ZINC"/>
    <property type="match status" value="1"/>
</dbReference>
<dbReference type="PANTHER" id="PTHR43401">
    <property type="entry name" value="L-THREONINE 3-DEHYDROGENASE"/>
    <property type="match status" value="1"/>
</dbReference>
<evidence type="ECO:0000256" key="12">
    <source>
        <dbReference type="RuleBase" id="RU361277"/>
    </source>
</evidence>
<dbReference type="Pfam" id="PF08240">
    <property type="entry name" value="ADH_N"/>
    <property type="match status" value="1"/>
</dbReference>
<dbReference type="Gene3D" id="3.40.50.720">
    <property type="entry name" value="NAD(P)-binding Rossmann-like Domain"/>
    <property type="match status" value="1"/>
</dbReference>
<dbReference type="EMBL" id="BMQA01000004">
    <property type="protein sequence ID" value="GGJ06407.1"/>
    <property type="molecule type" value="Genomic_DNA"/>
</dbReference>
<dbReference type="Gene3D" id="3.90.180.10">
    <property type="entry name" value="Medium-chain alcohol dehydrogenases, catalytic domain"/>
    <property type="match status" value="1"/>
</dbReference>
<comment type="catalytic activity">
    <reaction evidence="11">
        <text>2-deoxy-scyllo-inosamine + NADP(+) = 3-amino-2,3-dideoxy-scyllo-inosose + NADPH + H(+)</text>
        <dbReference type="Rhea" id="RHEA:33879"/>
        <dbReference type="ChEBI" id="CHEBI:15378"/>
        <dbReference type="ChEBI" id="CHEBI:57783"/>
        <dbReference type="ChEBI" id="CHEBI:58349"/>
        <dbReference type="ChEBI" id="CHEBI:65002"/>
        <dbReference type="ChEBI" id="CHEBI:65003"/>
        <dbReference type="EC" id="1.1.1.329"/>
    </reaction>
</comment>
<evidence type="ECO:0000256" key="5">
    <source>
        <dbReference type="ARBA" id="ARBA00037678"/>
    </source>
</evidence>
<feature type="region of interest" description="Disordered" evidence="13">
    <location>
        <begin position="1"/>
        <end position="20"/>
    </location>
</feature>
<evidence type="ECO:0000259" key="14">
    <source>
        <dbReference type="SMART" id="SM00829"/>
    </source>
</evidence>
<dbReference type="InterPro" id="IPR020843">
    <property type="entry name" value="ER"/>
</dbReference>
<dbReference type="SUPFAM" id="SSF50129">
    <property type="entry name" value="GroES-like"/>
    <property type="match status" value="1"/>
</dbReference>
<comment type="catalytic activity">
    <reaction evidence="10">
        <text>2-deoxy-scyllo-inosamine + NAD(+) = 3-amino-2,3-dideoxy-scyllo-inosose + NADH + H(+)</text>
        <dbReference type="Rhea" id="RHEA:33883"/>
        <dbReference type="ChEBI" id="CHEBI:15378"/>
        <dbReference type="ChEBI" id="CHEBI:57540"/>
        <dbReference type="ChEBI" id="CHEBI:57945"/>
        <dbReference type="ChEBI" id="CHEBI:65002"/>
        <dbReference type="ChEBI" id="CHEBI:65003"/>
        <dbReference type="EC" id="1.1.1.329"/>
    </reaction>
</comment>
<dbReference type="InterPro" id="IPR013154">
    <property type="entry name" value="ADH-like_N"/>
</dbReference>
<reference evidence="15" key="2">
    <citation type="submission" date="2020-09" db="EMBL/GenBank/DDBJ databases">
        <authorList>
            <person name="Sun Q."/>
            <person name="Ohkuma M."/>
        </authorList>
    </citation>
    <scope>NUCLEOTIDE SEQUENCE</scope>
    <source>
        <strain evidence="15">JCM 3086</strain>
    </source>
</reference>
<dbReference type="EC" id="1.1.1.329" evidence="8"/>
<feature type="compositionally biased region" description="Basic and acidic residues" evidence="13">
    <location>
        <begin position="1"/>
        <end position="10"/>
    </location>
</feature>
<accession>A0A917KDD6</accession>
<keyword evidence="4" id="KW-0560">Oxidoreductase</keyword>
<keyword evidence="3 12" id="KW-0862">Zinc</keyword>
<organism evidence="15 16">
    <name type="scientific">Streptomyces brasiliensis</name>
    <dbReference type="NCBI Taxonomy" id="1954"/>
    <lineage>
        <taxon>Bacteria</taxon>
        <taxon>Bacillati</taxon>
        <taxon>Actinomycetota</taxon>
        <taxon>Actinomycetes</taxon>
        <taxon>Kitasatosporales</taxon>
        <taxon>Streptomycetaceae</taxon>
        <taxon>Streptomyces</taxon>
    </lineage>
</organism>
<comment type="caution">
    <text evidence="15">The sequence shown here is derived from an EMBL/GenBank/DDBJ whole genome shotgun (WGS) entry which is preliminary data.</text>
</comment>
<proteinExistence type="inferred from homology"/>
<gene>
    <name evidence="15" type="primary">adh</name>
    <name evidence="15" type="ORF">GCM10010121_016060</name>
</gene>
<dbReference type="GO" id="GO:0016491">
    <property type="term" value="F:oxidoreductase activity"/>
    <property type="evidence" value="ECO:0007669"/>
    <property type="project" value="UniProtKB-KW"/>
</dbReference>
<dbReference type="SUPFAM" id="SSF51735">
    <property type="entry name" value="NAD(P)-binding Rossmann-fold domains"/>
    <property type="match status" value="1"/>
</dbReference>
<comment type="pathway">
    <text evidence="6">Metabolic intermediate biosynthesis; 2-deoxystreptamine biosynthesis; 2-deoxystreptamine from D-glucose 6-phosphate: step 3/4.</text>
</comment>
<dbReference type="CDD" id="cd05284">
    <property type="entry name" value="arabinose_DH_like"/>
    <property type="match status" value="1"/>
</dbReference>
<evidence type="ECO:0000256" key="4">
    <source>
        <dbReference type="ARBA" id="ARBA00023002"/>
    </source>
</evidence>
<evidence type="ECO:0000256" key="8">
    <source>
        <dbReference type="ARBA" id="ARBA00039102"/>
    </source>
</evidence>
<evidence type="ECO:0000256" key="1">
    <source>
        <dbReference type="ARBA" id="ARBA00001947"/>
    </source>
</evidence>